<comment type="caution">
    <text evidence="8">The sequence shown here is derived from an EMBL/GenBank/DDBJ whole genome shotgun (WGS) entry which is preliminary data.</text>
</comment>
<accession>A0A8H4RBH2</accession>
<dbReference type="InterPro" id="IPR036188">
    <property type="entry name" value="FAD/NAD-bd_sf"/>
</dbReference>
<evidence type="ECO:0000259" key="7">
    <source>
        <dbReference type="PROSITE" id="PS50405"/>
    </source>
</evidence>
<dbReference type="Proteomes" id="UP000566819">
    <property type="component" value="Unassembled WGS sequence"/>
</dbReference>
<evidence type="ECO:0000256" key="2">
    <source>
        <dbReference type="ARBA" id="ARBA00007992"/>
    </source>
</evidence>
<dbReference type="GO" id="GO:0071949">
    <property type="term" value="F:FAD binding"/>
    <property type="evidence" value="ECO:0007669"/>
    <property type="project" value="InterPro"/>
</dbReference>
<dbReference type="SUPFAM" id="SSF51905">
    <property type="entry name" value="FAD/NAD(P)-binding domain"/>
    <property type="match status" value="1"/>
</dbReference>
<evidence type="ECO:0000256" key="5">
    <source>
        <dbReference type="ARBA" id="ARBA00023002"/>
    </source>
</evidence>
<dbReference type="Gene3D" id="3.50.50.60">
    <property type="entry name" value="FAD/NAD(P)-binding domain"/>
    <property type="match status" value="1"/>
</dbReference>
<feature type="domain" description="GST C-terminal" evidence="7">
    <location>
        <begin position="387"/>
        <end position="518"/>
    </location>
</feature>
<evidence type="ECO:0000256" key="4">
    <source>
        <dbReference type="ARBA" id="ARBA00022827"/>
    </source>
</evidence>
<evidence type="ECO:0000313" key="9">
    <source>
        <dbReference type="Proteomes" id="UP000566819"/>
    </source>
</evidence>
<evidence type="ECO:0000313" key="8">
    <source>
        <dbReference type="EMBL" id="KAF4625765.1"/>
    </source>
</evidence>
<keyword evidence="4" id="KW-0274">FAD</keyword>
<dbReference type="AlphaFoldDB" id="A0A8H4RBH2"/>
<dbReference type="InterPro" id="IPR010987">
    <property type="entry name" value="Glutathione-S-Trfase_C-like"/>
</dbReference>
<evidence type="ECO:0000256" key="6">
    <source>
        <dbReference type="ARBA" id="ARBA00023033"/>
    </source>
</evidence>
<dbReference type="InterPro" id="IPR050493">
    <property type="entry name" value="FAD-dep_Monooxygenase_BioMet"/>
</dbReference>
<organism evidence="8 9">
    <name type="scientific">Cudoniella acicularis</name>
    <dbReference type="NCBI Taxonomy" id="354080"/>
    <lineage>
        <taxon>Eukaryota</taxon>
        <taxon>Fungi</taxon>
        <taxon>Dikarya</taxon>
        <taxon>Ascomycota</taxon>
        <taxon>Pezizomycotina</taxon>
        <taxon>Leotiomycetes</taxon>
        <taxon>Helotiales</taxon>
        <taxon>Tricladiaceae</taxon>
        <taxon>Cudoniella</taxon>
    </lineage>
</organism>
<keyword evidence="9" id="KW-1185">Reference proteome</keyword>
<keyword evidence="5" id="KW-0560">Oxidoreductase</keyword>
<name>A0A8H4RBH2_9HELO</name>
<dbReference type="InterPro" id="IPR036249">
    <property type="entry name" value="Thioredoxin-like_sf"/>
</dbReference>
<comment type="similarity">
    <text evidence="2">Belongs to the paxM FAD-dependent monooxygenase family.</text>
</comment>
<reference evidence="8 9" key="1">
    <citation type="submission" date="2020-03" db="EMBL/GenBank/DDBJ databases">
        <title>Draft Genome Sequence of Cudoniella acicularis.</title>
        <authorList>
            <person name="Buettner E."/>
            <person name="Kellner H."/>
        </authorList>
    </citation>
    <scope>NUCLEOTIDE SEQUENCE [LARGE SCALE GENOMIC DNA]</scope>
    <source>
        <strain evidence="8 9">DSM 108380</strain>
    </source>
</reference>
<evidence type="ECO:0000256" key="3">
    <source>
        <dbReference type="ARBA" id="ARBA00022630"/>
    </source>
</evidence>
<gene>
    <name evidence="8" type="ORF">G7Y89_g12396</name>
</gene>
<dbReference type="InterPro" id="IPR002938">
    <property type="entry name" value="FAD-bd"/>
</dbReference>
<evidence type="ECO:0000256" key="1">
    <source>
        <dbReference type="ARBA" id="ARBA00007801"/>
    </source>
</evidence>
<dbReference type="InterPro" id="IPR036282">
    <property type="entry name" value="Glutathione-S-Trfase_C_sf"/>
</dbReference>
<dbReference type="OrthoDB" id="202840at2759"/>
<dbReference type="PANTHER" id="PTHR13789">
    <property type="entry name" value="MONOOXYGENASE"/>
    <property type="match status" value="1"/>
</dbReference>
<dbReference type="SUPFAM" id="SSF47616">
    <property type="entry name" value="GST C-terminal domain-like"/>
    <property type="match status" value="1"/>
</dbReference>
<dbReference type="Gene3D" id="1.20.1050.10">
    <property type="match status" value="1"/>
</dbReference>
<dbReference type="PROSITE" id="PS50405">
    <property type="entry name" value="GST_CTER"/>
    <property type="match status" value="1"/>
</dbReference>
<dbReference type="PANTHER" id="PTHR13789:SF314">
    <property type="entry name" value="FAD-BINDING DOMAIN-CONTAINING PROTEIN"/>
    <property type="match status" value="1"/>
</dbReference>
<proteinExistence type="inferred from homology"/>
<dbReference type="SUPFAM" id="SSF52833">
    <property type="entry name" value="Thioredoxin-like"/>
    <property type="match status" value="1"/>
</dbReference>
<protein>
    <recommendedName>
        <fullName evidence="7">GST C-terminal domain-containing protein</fullName>
    </recommendedName>
</protein>
<sequence>MGGIMPVTTGPQPLKAIVIGAGIAGLTAAAALRRAGHSSFANELGAAIHVGPNATRALQYLGYDVARLRGIQCQGMTFYNSSGELLSDKAYYDMVERFGSVGIRVLAVTGVKELALGKPYGGIIPQLHLASRVVAIDADMGVIELANGEKHQADLIVGADGVHSVTASLAFGAHAPYHTGTACYRFIINAEEIYNDPDCLKTTRGDGRCRIIMSANKRVVIYPCRNGEMLNFVCMYPGPMTEMTDASSVEALLQTFADFGSPVVNCLRKAQNVKCWQLLQRDPVDSWIKGKVCLIGDAAHPMLPHLGQGGGQAIEDAVSLAPIFRLGLPYTRTPINLLKGEQKDLSYHSLNPFNTVPTLTIVYPSETITITQFLPALYLLDEAFPSTYQLRSVVRTLCSVIASDMQPVTNLRILSRVKDLAAAAGQDEIAAATNWAKELMKAGLEAYEAICRPVAGNYSVGDEIAMADVCLVPAVWGALRYGVDVQGEMETLWRVYGNLTKVDAVEAAHWQNQEDAPESLRS</sequence>
<dbReference type="SUPFAM" id="SSF54373">
    <property type="entry name" value="FAD-linked reductases, C-terminal domain"/>
    <property type="match status" value="1"/>
</dbReference>
<dbReference type="Pfam" id="PF01494">
    <property type="entry name" value="FAD_binding_3"/>
    <property type="match status" value="1"/>
</dbReference>
<keyword evidence="3" id="KW-0285">Flavoprotein</keyword>
<dbReference type="PRINTS" id="PR00420">
    <property type="entry name" value="RNGMNOXGNASE"/>
</dbReference>
<dbReference type="GO" id="GO:0004497">
    <property type="term" value="F:monooxygenase activity"/>
    <property type="evidence" value="ECO:0007669"/>
    <property type="project" value="UniProtKB-KW"/>
</dbReference>
<comment type="similarity">
    <text evidence="1">Belongs to the PheA/TfdB FAD monooxygenase family.</text>
</comment>
<keyword evidence="6" id="KW-0503">Monooxygenase</keyword>
<dbReference type="EMBL" id="JAAMPI010001299">
    <property type="protein sequence ID" value="KAF4625765.1"/>
    <property type="molecule type" value="Genomic_DNA"/>
</dbReference>